<keyword evidence="4" id="KW-1185">Reference proteome</keyword>
<dbReference type="Proteomes" id="UP000030748">
    <property type="component" value="Unassembled WGS sequence"/>
</dbReference>
<protein>
    <recommendedName>
        <fullName evidence="2">Subtilisin-like protease fibronectin type-III domain-containing protein</fullName>
    </recommendedName>
</protein>
<reference evidence="3 4" key="1">
    <citation type="journal article" date="2013" name="Proc. Natl. Acad. Sci. U.S.A.">
        <title>Fine-scale variation in meiotic recombination in Mimulus inferred from population shotgun sequencing.</title>
        <authorList>
            <person name="Hellsten U."/>
            <person name="Wright K.M."/>
            <person name="Jenkins J."/>
            <person name="Shu S."/>
            <person name="Yuan Y."/>
            <person name="Wessler S.R."/>
            <person name="Schmutz J."/>
            <person name="Willis J.H."/>
            <person name="Rokhsar D.S."/>
        </authorList>
    </citation>
    <scope>NUCLEOTIDE SEQUENCE [LARGE SCALE GENOMIC DNA]</scope>
    <source>
        <strain evidence="4">cv. DUN x IM62</strain>
    </source>
</reference>
<dbReference type="AlphaFoldDB" id="A0A022QV98"/>
<dbReference type="InterPro" id="IPR041469">
    <property type="entry name" value="Subtilisin-like_FN3"/>
</dbReference>
<dbReference type="STRING" id="4155.A0A022QV98"/>
<proteinExistence type="predicted"/>
<keyword evidence="1" id="KW-0732">Signal</keyword>
<evidence type="ECO:0000313" key="3">
    <source>
        <dbReference type="EMBL" id="EYU31474.1"/>
    </source>
</evidence>
<evidence type="ECO:0000259" key="2">
    <source>
        <dbReference type="Pfam" id="PF17766"/>
    </source>
</evidence>
<dbReference type="Pfam" id="PF17766">
    <property type="entry name" value="fn3_6"/>
    <property type="match status" value="1"/>
</dbReference>
<dbReference type="Gene3D" id="2.60.40.2310">
    <property type="match status" value="1"/>
</dbReference>
<dbReference type="EMBL" id="KI630969">
    <property type="protein sequence ID" value="EYU31474.1"/>
    <property type="molecule type" value="Genomic_DNA"/>
</dbReference>
<feature type="domain" description="Subtilisin-like protease fibronectin type-III" evidence="2">
    <location>
        <begin position="61"/>
        <end position="144"/>
    </location>
</feature>
<organism evidence="3 4">
    <name type="scientific">Erythranthe guttata</name>
    <name type="common">Yellow monkey flower</name>
    <name type="synonym">Mimulus guttatus</name>
    <dbReference type="NCBI Taxonomy" id="4155"/>
    <lineage>
        <taxon>Eukaryota</taxon>
        <taxon>Viridiplantae</taxon>
        <taxon>Streptophyta</taxon>
        <taxon>Embryophyta</taxon>
        <taxon>Tracheophyta</taxon>
        <taxon>Spermatophyta</taxon>
        <taxon>Magnoliopsida</taxon>
        <taxon>eudicotyledons</taxon>
        <taxon>Gunneridae</taxon>
        <taxon>Pentapetalae</taxon>
        <taxon>asterids</taxon>
        <taxon>lamiids</taxon>
        <taxon>Lamiales</taxon>
        <taxon>Phrymaceae</taxon>
        <taxon>Erythranthe</taxon>
    </lineage>
</organism>
<evidence type="ECO:0000256" key="1">
    <source>
        <dbReference type="SAM" id="SignalP"/>
    </source>
</evidence>
<feature type="chain" id="PRO_5001504559" description="Subtilisin-like protease fibronectin type-III domain-containing protein" evidence="1">
    <location>
        <begin position="21"/>
        <end position="146"/>
    </location>
</feature>
<sequence>MMNACLILLGLLTKNCLIWSKLLKKKPITAGPDGRKANPFDFGSAFVNPTQALDPDLEPSDLNYPSTMFLNQNKSFSISRTLANVGVTENAYEAIVVPSIVFNRVGQIIKFTVYFEVIALSKDHVFGSLTWRSTGYSMTTPLVVRT</sequence>
<feature type="signal peptide" evidence="1">
    <location>
        <begin position="1"/>
        <end position="20"/>
    </location>
</feature>
<accession>A0A022QV98</accession>
<name>A0A022QV98_ERYGU</name>
<evidence type="ECO:0000313" key="4">
    <source>
        <dbReference type="Proteomes" id="UP000030748"/>
    </source>
</evidence>
<gene>
    <name evidence="3" type="ORF">MIMGU_mgv1a021637mg</name>
</gene>